<evidence type="ECO:0000256" key="7">
    <source>
        <dbReference type="ARBA" id="ARBA00022884"/>
    </source>
</evidence>
<dbReference type="EMBL" id="HE681719">
    <property type="protein sequence ID" value="CCG20661.1"/>
    <property type="molecule type" value="Genomic_DNA"/>
</dbReference>
<proteinExistence type="inferred from homology"/>
<gene>
    <name evidence="11" type="ORF">CORT_0A02710</name>
</gene>
<dbReference type="GO" id="GO:0071028">
    <property type="term" value="P:nuclear mRNA surveillance"/>
    <property type="evidence" value="ECO:0007669"/>
    <property type="project" value="TreeGrafter"/>
</dbReference>
<evidence type="ECO:0000256" key="6">
    <source>
        <dbReference type="ARBA" id="ARBA00022835"/>
    </source>
</evidence>
<accession>H8WW37</accession>
<evidence type="ECO:0000256" key="2">
    <source>
        <dbReference type="ARBA" id="ARBA00004496"/>
    </source>
</evidence>
<feature type="domain" description="Exoribonuclease phosphorolytic" evidence="10">
    <location>
        <begin position="46"/>
        <end position="200"/>
    </location>
</feature>
<name>H8WW37_CANO9</name>
<keyword evidence="6" id="KW-0271">Exosome</keyword>
<dbReference type="InterPro" id="IPR001247">
    <property type="entry name" value="ExoRNase_PH_dom1"/>
</dbReference>
<reference evidence="11 12" key="1">
    <citation type="journal article" date="2012" name="PLoS ONE">
        <title>Sequence and analysis of the genome of the pathogenic yeast Candida orthopsilosis.</title>
        <authorList>
            <person name="Riccombeni A."/>
            <person name="Vidanes G."/>
            <person name="Proux-Wera E."/>
            <person name="Wolfe K.H."/>
            <person name="Butler G."/>
        </authorList>
    </citation>
    <scope>NUCLEOTIDE SEQUENCE [LARGE SCALE GENOMIC DNA]</scope>
    <source>
        <strain evidence="11 12">Co 90-125</strain>
    </source>
</reference>
<dbReference type="InterPro" id="IPR020568">
    <property type="entry name" value="Ribosomal_Su5_D2-typ_SF"/>
</dbReference>
<keyword evidence="8" id="KW-0539">Nucleus</keyword>
<evidence type="ECO:0000313" key="12">
    <source>
        <dbReference type="Proteomes" id="UP000005018"/>
    </source>
</evidence>
<dbReference type="RefSeq" id="XP_003866101.1">
    <property type="nucleotide sequence ID" value="XM_003866053.1"/>
</dbReference>
<dbReference type="GO" id="GO:0034475">
    <property type="term" value="P:U4 snRNA 3'-end processing"/>
    <property type="evidence" value="ECO:0007669"/>
    <property type="project" value="TreeGrafter"/>
</dbReference>
<dbReference type="PANTHER" id="PTHR11953">
    <property type="entry name" value="EXOSOME COMPLEX COMPONENT"/>
    <property type="match status" value="1"/>
</dbReference>
<dbReference type="PANTHER" id="PTHR11953:SF2">
    <property type="entry name" value="EXOSOME COMPLEX COMPONENT MTR3"/>
    <property type="match status" value="1"/>
</dbReference>
<dbReference type="GeneID" id="14536978"/>
<dbReference type="InterPro" id="IPR027408">
    <property type="entry name" value="PNPase/RNase_PH_dom_sf"/>
</dbReference>
<comment type="similarity">
    <text evidence="3">Belongs to the RNase PH family.</text>
</comment>
<dbReference type="GO" id="GO:0071038">
    <property type="term" value="P:TRAMP-dependent tRNA surveillance pathway"/>
    <property type="evidence" value="ECO:0007669"/>
    <property type="project" value="UniProtKB-ARBA"/>
</dbReference>
<evidence type="ECO:0000256" key="4">
    <source>
        <dbReference type="ARBA" id="ARBA00022490"/>
    </source>
</evidence>
<dbReference type="eggNOG" id="KOG1068">
    <property type="taxonomic scope" value="Eukaryota"/>
</dbReference>
<dbReference type="GO" id="GO:0000177">
    <property type="term" value="C:cytoplasmic exosome (RNase complex)"/>
    <property type="evidence" value="ECO:0007669"/>
    <property type="project" value="UniProtKB-ARBA"/>
</dbReference>
<dbReference type="GO" id="GO:0071051">
    <property type="term" value="P:poly(A)-dependent snoRNA 3'-end processing"/>
    <property type="evidence" value="ECO:0007669"/>
    <property type="project" value="TreeGrafter"/>
</dbReference>
<dbReference type="OrthoDB" id="2504340at2759"/>
<dbReference type="GO" id="GO:0000176">
    <property type="term" value="C:nuclear exosome (RNase complex)"/>
    <property type="evidence" value="ECO:0007669"/>
    <property type="project" value="TreeGrafter"/>
</dbReference>
<sequence length="297" mass="32669">MSDRRRITGPVNTLVPTIPTPDDNTSSTKVTPTQSATSSSSNQVPPFFLKHGLITNSNGSAYLEINDTTIIQVSVFGPRPIRGSFIDKASISVETKFLPHVPQPQSDIFNDSNNNSNGRDTFNASGYRTGMSPIEHRFSSYLESCLLPSILLSKYPKSTIDLQVSIISTDPQCRGLGGMLWLMQWIVVVSSLAIIDAGIEIRDVVTSGVVKWTREGEIRIGQDLDYKKEEGGVENGIYALVSFMNLKNDEIVGCWFEGDGDDDGLSESEVEKLIDESCKMSKLIRANLNSYLLKSFS</sequence>
<keyword evidence="5" id="KW-0698">rRNA processing</keyword>
<keyword evidence="12" id="KW-1185">Reference proteome</keyword>
<dbReference type="GO" id="GO:0003723">
    <property type="term" value="F:RNA binding"/>
    <property type="evidence" value="ECO:0007669"/>
    <property type="project" value="UniProtKB-KW"/>
</dbReference>
<dbReference type="GO" id="GO:0016075">
    <property type="term" value="P:rRNA catabolic process"/>
    <property type="evidence" value="ECO:0007669"/>
    <property type="project" value="TreeGrafter"/>
</dbReference>
<dbReference type="Proteomes" id="UP000005018">
    <property type="component" value="Chromosome 1"/>
</dbReference>
<keyword evidence="4" id="KW-0963">Cytoplasm</keyword>
<evidence type="ECO:0000259" key="10">
    <source>
        <dbReference type="Pfam" id="PF01138"/>
    </source>
</evidence>
<evidence type="ECO:0000256" key="9">
    <source>
        <dbReference type="SAM" id="MobiDB-lite"/>
    </source>
</evidence>
<evidence type="ECO:0000256" key="1">
    <source>
        <dbReference type="ARBA" id="ARBA00004123"/>
    </source>
</evidence>
<evidence type="ECO:0000256" key="5">
    <source>
        <dbReference type="ARBA" id="ARBA00022552"/>
    </source>
</evidence>
<feature type="region of interest" description="Disordered" evidence="9">
    <location>
        <begin position="1"/>
        <end position="43"/>
    </location>
</feature>
<dbReference type="SUPFAM" id="SSF54211">
    <property type="entry name" value="Ribosomal protein S5 domain 2-like"/>
    <property type="match status" value="1"/>
</dbReference>
<dbReference type="KEGG" id="cot:CORT_0A02710"/>
<comment type="subcellular location">
    <subcellularLocation>
        <location evidence="2">Cytoplasm</location>
    </subcellularLocation>
    <subcellularLocation>
        <location evidence="1">Nucleus</location>
    </subcellularLocation>
</comment>
<evidence type="ECO:0000256" key="8">
    <source>
        <dbReference type="ARBA" id="ARBA00023242"/>
    </source>
</evidence>
<organism evidence="11 12">
    <name type="scientific">Candida orthopsilosis (strain 90-125)</name>
    <name type="common">Yeast</name>
    <dbReference type="NCBI Taxonomy" id="1136231"/>
    <lineage>
        <taxon>Eukaryota</taxon>
        <taxon>Fungi</taxon>
        <taxon>Dikarya</taxon>
        <taxon>Ascomycota</taxon>
        <taxon>Saccharomycotina</taxon>
        <taxon>Pichiomycetes</taxon>
        <taxon>Debaryomycetaceae</taxon>
        <taxon>Candida/Lodderomyces clade</taxon>
        <taxon>Candida</taxon>
    </lineage>
</organism>
<dbReference type="InterPro" id="IPR050080">
    <property type="entry name" value="RNase_PH"/>
</dbReference>
<keyword evidence="7" id="KW-0694">RNA-binding</keyword>
<evidence type="ECO:0000313" key="11">
    <source>
        <dbReference type="EMBL" id="CCG20661.1"/>
    </source>
</evidence>
<feature type="compositionally biased region" description="Polar residues" evidence="9">
    <location>
        <begin position="22"/>
        <end position="43"/>
    </location>
</feature>
<protein>
    <recommendedName>
        <fullName evidence="10">Exoribonuclease phosphorolytic domain-containing protein</fullName>
    </recommendedName>
</protein>
<dbReference type="Gene3D" id="3.30.230.70">
    <property type="entry name" value="GHMP Kinase, N-terminal domain"/>
    <property type="match status" value="1"/>
</dbReference>
<dbReference type="Pfam" id="PF01138">
    <property type="entry name" value="RNase_PH"/>
    <property type="match status" value="1"/>
</dbReference>
<dbReference type="GO" id="GO:0005730">
    <property type="term" value="C:nucleolus"/>
    <property type="evidence" value="ECO:0007669"/>
    <property type="project" value="TreeGrafter"/>
</dbReference>
<dbReference type="HOGENOM" id="CLU_078569_0_0_1"/>
<dbReference type="AlphaFoldDB" id="H8WW37"/>
<evidence type="ECO:0000256" key="3">
    <source>
        <dbReference type="ARBA" id="ARBA00006678"/>
    </source>
</evidence>
<dbReference type="GO" id="GO:0000467">
    <property type="term" value="P:exonucleolytic trimming to generate mature 3'-end of 5.8S rRNA from tricistronic rRNA transcript (SSU-rRNA, 5.8S rRNA, LSU-rRNA)"/>
    <property type="evidence" value="ECO:0007669"/>
    <property type="project" value="UniProtKB-ARBA"/>
</dbReference>